<dbReference type="STRING" id="1477437.SAMN05444682_10821"/>
<keyword evidence="5 7" id="KW-0472">Membrane</keyword>
<evidence type="ECO:0000256" key="5">
    <source>
        <dbReference type="ARBA" id="ARBA00023136"/>
    </source>
</evidence>
<gene>
    <name evidence="9" type="ORF">SAMN05444682_10821</name>
</gene>
<evidence type="ECO:0000259" key="8">
    <source>
        <dbReference type="Pfam" id="PF07715"/>
    </source>
</evidence>
<evidence type="ECO:0000256" key="6">
    <source>
        <dbReference type="ARBA" id="ARBA00023237"/>
    </source>
</evidence>
<evidence type="ECO:0000256" key="3">
    <source>
        <dbReference type="ARBA" id="ARBA00022452"/>
    </source>
</evidence>
<keyword evidence="6 7" id="KW-0998">Cell outer membrane</keyword>
<dbReference type="SUPFAM" id="SSF56935">
    <property type="entry name" value="Porins"/>
    <property type="match status" value="1"/>
</dbReference>
<protein>
    <submittedName>
        <fullName evidence="9">TonB-linked outer membrane protein, SusC/RagA family</fullName>
    </submittedName>
</protein>
<evidence type="ECO:0000256" key="1">
    <source>
        <dbReference type="ARBA" id="ARBA00004571"/>
    </source>
</evidence>
<dbReference type="GO" id="GO:0009279">
    <property type="term" value="C:cell outer membrane"/>
    <property type="evidence" value="ECO:0007669"/>
    <property type="project" value="UniProtKB-SubCell"/>
</dbReference>
<dbReference type="InterPro" id="IPR037066">
    <property type="entry name" value="Plug_dom_sf"/>
</dbReference>
<dbReference type="InterPro" id="IPR023997">
    <property type="entry name" value="TonB-dep_OMP_SusC/RagA_CS"/>
</dbReference>
<dbReference type="Pfam" id="PF07715">
    <property type="entry name" value="Plug"/>
    <property type="match status" value="1"/>
</dbReference>
<evidence type="ECO:0000313" key="9">
    <source>
        <dbReference type="EMBL" id="SFJ19982.1"/>
    </source>
</evidence>
<dbReference type="InterPro" id="IPR008969">
    <property type="entry name" value="CarboxyPept-like_regulatory"/>
</dbReference>
<dbReference type="InterPro" id="IPR012910">
    <property type="entry name" value="Plug_dom"/>
</dbReference>
<dbReference type="Gene3D" id="2.60.40.1120">
    <property type="entry name" value="Carboxypeptidase-like, regulatory domain"/>
    <property type="match status" value="1"/>
</dbReference>
<proteinExistence type="inferred from homology"/>
<organism evidence="9 10">
    <name type="scientific">Parapedobacter indicus</name>
    <dbReference type="NCBI Taxonomy" id="1477437"/>
    <lineage>
        <taxon>Bacteria</taxon>
        <taxon>Pseudomonadati</taxon>
        <taxon>Bacteroidota</taxon>
        <taxon>Sphingobacteriia</taxon>
        <taxon>Sphingobacteriales</taxon>
        <taxon>Sphingobacteriaceae</taxon>
        <taxon>Parapedobacter</taxon>
    </lineage>
</organism>
<accession>A0A1I3PER3</accession>
<dbReference type="Gene3D" id="2.40.170.20">
    <property type="entry name" value="TonB-dependent receptor, beta-barrel domain"/>
    <property type="match status" value="1"/>
</dbReference>
<keyword evidence="4 7" id="KW-0812">Transmembrane</keyword>
<dbReference type="FunFam" id="2.170.130.10:FF:000008">
    <property type="entry name" value="SusC/RagA family TonB-linked outer membrane protein"/>
    <property type="match status" value="1"/>
</dbReference>
<dbReference type="NCBIfam" id="TIGR04057">
    <property type="entry name" value="SusC_RagA_signa"/>
    <property type="match status" value="1"/>
</dbReference>
<dbReference type="SUPFAM" id="SSF49464">
    <property type="entry name" value="Carboxypeptidase regulatory domain-like"/>
    <property type="match status" value="1"/>
</dbReference>
<keyword evidence="10" id="KW-1185">Reference proteome</keyword>
<dbReference type="NCBIfam" id="TIGR04056">
    <property type="entry name" value="OMP_RagA_SusC"/>
    <property type="match status" value="1"/>
</dbReference>
<dbReference type="Proteomes" id="UP000198670">
    <property type="component" value="Unassembled WGS sequence"/>
</dbReference>
<comment type="subcellular location">
    <subcellularLocation>
        <location evidence="1 7">Cell outer membrane</location>
        <topology evidence="1 7">Multi-pass membrane protein</topology>
    </subcellularLocation>
</comment>
<dbReference type="Pfam" id="PF13715">
    <property type="entry name" value="CarbopepD_reg_2"/>
    <property type="match status" value="1"/>
</dbReference>
<evidence type="ECO:0000256" key="4">
    <source>
        <dbReference type="ARBA" id="ARBA00022692"/>
    </source>
</evidence>
<keyword evidence="3 7" id="KW-1134">Transmembrane beta strand</keyword>
<evidence type="ECO:0000256" key="7">
    <source>
        <dbReference type="PROSITE-ProRule" id="PRU01360"/>
    </source>
</evidence>
<dbReference type="RefSeq" id="WP_090628500.1">
    <property type="nucleotide sequence ID" value="NZ_FOQO01000008.1"/>
</dbReference>
<dbReference type="Gene3D" id="2.170.130.10">
    <property type="entry name" value="TonB-dependent receptor, plug domain"/>
    <property type="match status" value="1"/>
</dbReference>
<dbReference type="OrthoDB" id="9768177at2"/>
<comment type="similarity">
    <text evidence="7">Belongs to the TonB-dependent receptor family.</text>
</comment>
<feature type="domain" description="TonB-dependent receptor plug" evidence="8">
    <location>
        <begin position="132"/>
        <end position="238"/>
    </location>
</feature>
<reference evidence="9 10" key="1">
    <citation type="submission" date="2016-10" db="EMBL/GenBank/DDBJ databases">
        <authorList>
            <person name="de Groot N.N."/>
        </authorList>
    </citation>
    <scope>NUCLEOTIDE SEQUENCE [LARGE SCALE GENOMIC DNA]</scope>
    <source>
        <strain evidence="9 10">RK1</strain>
    </source>
</reference>
<dbReference type="PROSITE" id="PS52016">
    <property type="entry name" value="TONB_DEPENDENT_REC_3"/>
    <property type="match status" value="1"/>
</dbReference>
<evidence type="ECO:0000256" key="2">
    <source>
        <dbReference type="ARBA" id="ARBA00022448"/>
    </source>
</evidence>
<dbReference type="InterPro" id="IPR036942">
    <property type="entry name" value="Beta-barrel_TonB_sf"/>
</dbReference>
<evidence type="ECO:0000313" key="10">
    <source>
        <dbReference type="Proteomes" id="UP000198670"/>
    </source>
</evidence>
<keyword evidence="2 7" id="KW-0813">Transport</keyword>
<dbReference type="InterPro" id="IPR023996">
    <property type="entry name" value="TonB-dep_OMP_SusC/RagA"/>
</dbReference>
<dbReference type="AlphaFoldDB" id="A0A1I3PER3"/>
<sequence length="1028" mass="114498">MVQDLFFLTAKETRRVFYFVFVLTCALPWISQAQSGLTIIGTVRSADASQNNPVLEGVSITLKGTKTGATTDQAGRFSIEVPTEGAVLIFNYLGYQRQEVQVDTNEPIEVLLSPEDQQLDEVVVVGYGTQRKSDLTGSVGLVSGKELLQAPVNNALQGLKGRVAGVNVFLNSGSPTSSPRILIRGLGTINSSSNPLFVVDGVVMENIQFLNPNDIERMEVLKDASSTAIYGARGANGVVLITTRRGASVGGTIVGYEGFLNVGVLPRKLDVLNAAEFMEVLERGFANHSKYRTTSIPAFTRNDPRLFDAQGNPLYDTDWQEEATRTAMSHNHQFSVQTKGDNASFGAFLNYANMQGIMLSSGLERINGKIAYDAKPKDWLSLGVNLLANYTRDNEVDEGGGYQMPRRSMLEMPPIFPVKFPDGTWSNSSMVTDPYGLEAIPNPVHVLETQDRIRKRQQLFGNAYLTFHILPGLDLRTQFGFDKHDTNIQEYSPTDLINISQPLGSARLENRQSFYWQEETYLNYNTEIGDHRINSVLGLSWQQRVYRDNWITAQGFADDFFRFNAIQSASQPGAPNSSHDKWAMNSYFLRGSYSYKNRYLLTVTGRIDGSSRFGENNKYGVFPSAGLGWVLSEEPFLRDVAGLDELKIRSSYGITGNTEIPTYQSLGTISTNTTLLNGVRVSQSYINRLPNPNLEWEKTNQFDAGFDLALFNRRLNMSFDYYYKLTTDLLLDKPVPTSTGFVGVRDNIGSVSNRGVEVMLSGTPVANDVFGWQSTLNFNFNKNRIEALGENGEDIFPGPSWVSGSQTILRVGEPLSSFWGYRRLGIWGTDEADEAAAVGAIPGVAKRSSERQIIGNGLPDWMGSFVNNVRYRNFDLTIDLQFVWGVNILQQFTHSMEDRTGYSNGLAVTLYDSWTEDHQNTMIQQIRNGPYTGQNSEVDDHWVADGSYIRGNLISLGYNFGGVSLNKLNLKGLRIYASVQNAFLIKSDDFKGYDPEATSWGGDQWGQNIFFHQYPNPRTFTLGTSFQF</sequence>
<dbReference type="EMBL" id="FOQO01000008">
    <property type="protein sequence ID" value="SFJ19982.1"/>
    <property type="molecule type" value="Genomic_DNA"/>
</dbReference>
<name>A0A1I3PER3_9SPHI</name>
<dbReference type="InterPro" id="IPR039426">
    <property type="entry name" value="TonB-dep_rcpt-like"/>
</dbReference>